<dbReference type="InterPro" id="IPR026523">
    <property type="entry name" value="PNMA"/>
</dbReference>
<protein>
    <submittedName>
        <fullName evidence="2">PNMA1 protein</fullName>
    </submittedName>
</protein>
<keyword evidence="3" id="KW-1185">Reference proteome</keyword>
<dbReference type="InterPro" id="IPR048270">
    <property type="entry name" value="PNMA_C"/>
</dbReference>
<evidence type="ECO:0000259" key="1">
    <source>
        <dbReference type="Pfam" id="PF14893"/>
    </source>
</evidence>
<reference evidence="2" key="1">
    <citation type="journal article" date="2021" name="Cell">
        <title>Tracing the genetic footprints of vertebrate landing in non-teleost ray-finned fishes.</title>
        <authorList>
            <person name="Bi X."/>
            <person name="Wang K."/>
            <person name="Yang L."/>
            <person name="Pan H."/>
            <person name="Jiang H."/>
            <person name="Wei Q."/>
            <person name="Fang M."/>
            <person name="Yu H."/>
            <person name="Zhu C."/>
            <person name="Cai Y."/>
            <person name="He Y."/>
            <person name="Gan X."/>
            <person name="Zeng H."/>
            <person name="Yu D."/>
            <person name="Zhu Y."/>
            <person name="Jiang H."/>
            <person name="Qiu Q."/>
            <person name="Yang H."/>
            <person name="Zhang Y.E."/>
            <person name="Wang W."/>
            <person name="Zhu M."/>
            <person name="He S."/>
            <person name="Zhang G."/>
        </authorList>
    </citation>
    <scope>NUCLEOTIDE SEQUENCE</scope>
    <source>
        <strain evidence="2">Pddl_001</strain>
    </source>
</reference>
<name>A0ABS2XPN2_POLSP</name>
<proteinExistence type="predicted"/>
<accession>A0ABS2XPN2</accession>
<feature type="domain" description="Paraneoplastic antigen Ma-like C-terminal" evidence="1">
    <location>
        <begin position="105"/>
        <end position="265"/>
    </location>
</feature>
<feature type="non-terminal residue" evidence="2">
    <location>
        <position position="420"/>
    </location>
</feature>
<sequence>MVLCECSQPIDLQRVPSEVLPAEGANPWALVVAGRAPLPPAVSETRDFAAKLAKRKTCRDVSKLCTVEESSLSSAEADIRSMGEVLEKVMKPPIDGSSYKRLRIFSGTLSTPAGEESLDHWMDQAQQMVRECDCSDREKRKRVGESVKGPALEVIQAVFDSNPEATPQDYLKSIEDSFGCSESGEDLYFRFRSTRQLPKERLSEFLIRIDRMLRKAIRKGGAEASCMDRMRMEQLIRVAPQSDLMLIHLHLRERKETLPSYLILLKEIRDEEELQEATKPCDVPVQALQITTAPSLNTTVVQSLQEQIQDLQQGMIYLCTHPNPLSEEIEPEKARIAPALVETRADDGEVRNQIWELQQAIAALTVAPVTDKVKVAHMPIKKAQTSNAPIAGVRHTSVESSLFFSYRCGEDGNCGRLASG</sequence>
<organism evidence="2 3">
    <name type="scientific">Polyodon spathula</name>
    <name type="common">North American paddlefish</name>
    <name type="synonym">Squalus spathula</name>
    <dbReference type="NCBI Taxonomy" id="7913"/>
    <lineage>
        <taxon>Eukaryota</taxon>
        <taxon>Metazoa</taxon>
        <taxon>Chordata</taxon>
        <taxon>Craniata</taxon>
        <taxon>Vertebrata</taxon>
        <taxon>Euteleostomi</taxon>
        <taxon>Actinopterygii</taxon>
        <taxon>Chondrostei</taxon>
        <taxon>Acipenseriformes</taxon>
        <taxon>Polyodontidae</taxon>
        <taxon>Polyodon</taxon>
    </lineage>
</organism>
<evidence type="ECO:0000313" key="3">
    <source>
        <dbReference type="Proteomes" id="UP001166093"/>
    </source>
</evidence>
<dbReference type="PANTHER" id="PTHR23095">
    <property type="entry name" value="PARANEOPLASTIC ANTIGEN"/>
    <property type="match status" value="1"/>
</dbReference>
<dbReference type="Pfam" id="PF14893">
    <property type="entry name" value="PNMA"/>
    <property type="match status" value="1"/>
</dbReference>
<dbReference type="Proteomes" id="UP001166093">
    <property type="component" value="Unassembled WGS sequence"/>
</dbReference>
<comment type="caution">
    <text evidence="2">The sequence shown here is derived from an EMBL/GenBank/DDBJ whole genome shotgun (WGS) entry which is preliminary data.</text>
</comment>
<dbReference type="EMBL" id="JAAWVQ010055321">
    <property type="protein sequence ID" value="MBN3275946.1"/>
    <property type="molecule type" value="Genomic_DNA"/>
</dbReference>
<feature type="non-terminal residue" evidence="2">
    <location>
        <position position="1"/>
    </location>
</feature>
<gene>
    <name evidence="2" type="primary">Pnma1</name>
    <name evidence="2" type="ORF">GTO93_0012296</name>
</gene>
<dbReference type="PANTHER" id="PTHR23095:SF51">
    <property type="entry name" value="PARANEOPLASTIC ANTIGEN MA1 HOMOLOG-RELATED"/>
    <property type="match status" value="1"/>
</dbReference>
<evidence type="ECO:0000313" key="2">
    <source>
        <dbReference type="EMBL" id="MBN3275946.1"/>
    </source>
</evidence>